<dbReference type="AlphaFoldDB" id="A0A1Y1JI58"/>
<name>A0A1Y1JI58_PLAGO</name>
<dbReference type="NCBIfam" id="TIGR01639">
    <property type="entry name" value="P_fal_TIGR01639"/>
    <property type="match status" value="1"/>
</dbReference>
<proteinExistence type="predicted"/>
<accession>A0A1Y1JI58</accession>
<protein>
    <submittedName>
        <fullName evidence="4">RAD protein</fullName>
    </submittedName>
</protein>
<sequence>MENQHLNRSRKTEQNYQKGQIYLLQNFLTLLIILLDVLLQHKIDFLKCGKLVEPELNISHPRKLAQMATKMKKKISQIVSDTPTNENDKKIYSGRNFNLPFGCSNEELSGELTEEEINKMISSCIFFVSNKKAYILFYHYNNYLKKTFTNMIKDLSKQFKDLALKHGMSEEERKKIWENCEKDLTYELINMDDTAVKAFYFFVKKRVFYLSLREFLIRCKEFWYLTIRKNQEKWLQILTQAARNCKRKATEDVQKQGQTQMKTQKLGQTQGSTKRQLQSKTSSVKK</sequence>
<keyword evidence="2" id="KW-1133">Transmembrane helix</keyword>
<reference evidence="5" key="1">
    <citation type="submission" date="2017-04" db="EMBL/GenBank/DDBJ databases">
        <title>Plasmodium gonderi genome.</title>
        <authorList>
            <person name="Arisue N."/>
            <person name="Honma H."/>
            <person name="Kawai S."/>
            <person name="Tougan T."/>
            <person name="Tanabe K."/>
            <person name="Horii T."/>
        </authorList>
    </citation>
    <scope>NUCLEOTIDE SEQUENCE [LARGE SCALE GENOMIC DNA]</scope>
    <source>
        <strain evidence="5">ATCC 30045</strain>
    </source>
</reference>
<feature type="region of interest" description="Disordered" evidence="1">
    <location>
        <begin position="250"/>
        <end position="286"/>
    </location>
</feature>
<dbReference type="Proteomes" id="UP000195521">
    <property type="component" value="Unassembled WGS sequence"/>
</dbReference>
<dbReference type="InterPro" id="IPR006526">
    <property type="entry name" value="Export_prot_PHISTa/b/c"/>
</dbReference>
<evidence type="ECO:0000313" key="5">
    <source>
        <dbReference type="Proteomes" id="UP000195521"/>
    </source>
</evidence>
<dbReference type="OrthoDB" id="380868at2759"/>
<evidence type="ECO:0000256" key="2">
    <source>
        <dbReference type="SAM" id="Phobius"/>
    </source>
</evidence>
<dbReference type="InterPro" id="IPR019111">
    <property type="entry name" value="PRESA_N"/>
</dbReference>
<keyword evidence="2" id="KW-0472">Membrane</keyword>
<comment type="caution">
    <text evidence="4">The sequence shown here is derived from an EMBL/GenBank/DDBJ whole genome shotgun (WGS) entry which is preliminary data.</text>
</comment>
<evidence type="ECO:0000256" key="1">
    <source>
        <dbReference type="SAM" id="MobiDB-lite"/>
    </source>
</evidence>
<feature type="domain" description="Plasmodium RESA N-terminal" evidence="3">
    <location>
        <begin position="111"/>
        <end position="234"/>
    </location>
</feature>
<dbReference type="PANTHER" id="PTHR36193">
    <property type="entry name" value="PHISTB DOMAIN-CONTAINING RESA-LIKE PROTEIN 1"/>
    <property type="match status" value="1"/>
</dbReference>
<dbReference type="Pfam" id="PF09687">
    <property type="entry name" value="PRESAN"/>
    <property type="match status" value="1"/>
</dbReference>
<evidence type="ECO:0000313" key="4">
    <source>
        <dbReference type="EMBL" id="GAW79784.1"/>
    </source>
</evidence>
<keyword evidence="5" id="KW-1185">Reference proteome</keyword>
<keyword evidence="2" id="KW-0812">Transmembrane</keyword>
<dbReference type="EMBL" id="BDQF01000006">
    <property type="protein sequence ID" value="GAW79784.1"/>
    <property type="molecule type" value="Genomic_DNA"/>
</dbReference>
<dbReference type="GeneID" id="39746496"/>
<feature type="compositionally biased region" description="Low complexity" evidence="1">
    <location>
        <begin position="255"/>
        <end position="271"/>
    </location>
</feature>
<organism evidence="4 5">
    <name type="scientific">Plasmodium gonderi</name>
    <dbReference type="NCBI Taxonomy" id="77519"/>
    <lineage>
        <taxon>Eukaryota</taxon>
        <taxon>Sar</taxon>
        <taxon>Alveolata</taxon>
        <taxon>Apicomplexa</taxon>
        <taxon>Aconoidasida</taxon>
        <taxon>Haemosporida</taxon>
        <taxon>Plasmodiidae</taxon>
        <taxon>Plasmodium</taxon>
        <taxon>Plasmodium (Plasmodium)</taxon>
    </lineage>
</organism>
<feature type="transmembrane region" description="Helical" evidence="2">
    <location>
        <begin position="21"/>
        <end position="39"/>
    </location>
</feature>
<feature type="compositionally biased region" description="Polar residues" evidence="1">
    <location>
        <begin position="272"/>
        <end position="286"/>
    </location>
</feature>
<evidence type="ECO:0000259" key="3">
    <source>
        <dbReference type="Pfam" id="PF09687"/>
    </source>
</evidence>
<dbReference type="Gene3D" id="6.10.280.180">
    <property type="entry name" value="Plasmodium RESA, N-terminal helical domain"/>
    <property type="match status" value="1"/>
</dbReference>
<dbReference type="OMA" id="FYHYNNY"/>
<dbReference type="RefSeq" id="XP_028542373.1">
    <property type="nucleotide sequence ID" value="XM_028686572.1"/>
</dbReference>
<gene>
    <name evidence="4" type="ORF">PGO_051940</name>
</gene>
<dbReference type="InterPro" id="IPR044885">
    <property type="entry name" value="PRESA_N_sf"/>
</dbReference>
<dbReference type="PANTHER" id="PTHR36193:SF23">
    <property type="entry name" value="PHISTB DOMAIN-CONTAINING RESA-LIKE PROTEIN 1"/>
    <property type="match status" value="1"/>
</dbReference>